<evidence type="ECO:0000313" key="4">
    <source>
        <dbReference type="Proteomes" id="UP000231702"/>
    </source>
</evidence>
<reference evidence="2 3" key="1">
    <citation type="submission" date="2017-09" db="EMBL/GenBank/DDBJ databases">
        <authorList>
            <person name="Ehlers B."/>
            <person name="Leendertz F.H."/>
        </authorList>
    </citation>
    <scope>NUCLEOTIDE SEQUENCE [LARGE SCALE GENOMIC DNA]</scope>
    <source>
        <strain evidence="2 3">CGMCC 1.12662</strain>
    </source>
</reference>
<dbReference type="AlphaFoldDB" id="A0A285HM23"/>
<dbReference type="EMBL" id="OBEA01000001">
    <property type="protein sequence ID" value="SNY36772.1"/>
    <property type="molecule type" value="Genomic_DNA"/>
</dbReference>
<evidence type="ECO:0000313" key="3">
    <source>
        <dbReference type="Proteomes" id="UP000231655"/>
    </source>
</evidence>
<organism evidence="2 3">
    <name type="scientific">Pseudooceanicola antarcticus</name>
    <dbReference type="NCBI Taxonomy" id="1247613"/>
    <lineage>
        <taxon>Bacteria</taxon>
        <taxon>Pseudomonadati</taxon>
        <taxon>Pseudomonadota</taxon>
        <taxon>Alphaproteobacteria</taxon>
        <taxon>Rhodobacterales</taxon>
        <taxon>Paracoccaceae</taxon>
        <taxon>Pseudooceanicola</taxon>
    </lineage>
</organism>
<dbReference type="PANTHER" id="PTHR33973">
    <property type="entry name" value="OS07G0153300 PROTEIN"/>
    <property type="match status" value="1"/>
</dbReference>
<evidence type="ECO:0000313" key="2">
    <source>
        <dbReference type="EMBL" id="SNY36772.1"/>
    </source>
</evidence>
<dbReference type="Proteomes" id="UP000231702">
    <property type="component" value="Unassembled WGS sequence"/>
</dbReference>
<proteinExistence type="predicted"/>
<gene>
    <name evidence="1" type="ORF">CVM39_14695</name>
    <name evidence="2" type="ORF">SAMN06297129_0217</name>
</gene>
<dbReference type="EMBL" id="PGTD01000017">
    <property type="protein sequence ID" value="PJE27817.1"/>
    <property type="molecule type" value="Genomic_DNA"/>
</dbReference>
<reference evidence="1 4" key="2">
    <citation type="journal article" date="2018" name="Int. J. Syst. Evol. Microbiol.">
        <title>Pseudooceanicola lipolyticus sp. nov., a marine alphaproteobacterium, reclassification of Oceanicola flagellatus as Pseudooceanicola flagellatus comb. nov. and emended description of the genus Pseudooceanicola.</title>
        <authorList>
            <person name="Huang M.-M."/>
            <person name="Guo L.-L."/>
            <person name="Wu Y.-H."/>
            <person name="Lai Q.-L."/>
            <person name="Shao Z.-Z."/>
            <person name="Wang C.-S."/>
            <person name="Wu M."/>
            <person name="Xu X.-W."/>
        </authorList>
    </citation>
    <scope>NUCLEOTIDE SEQUENCE [LARGE SCALE GENOMIC DNA]</scope>
    <source>
        <strain evidence="1 4">Ar-45</strain>
    </source>
</reference>
<evidence type="ECO:0000313" key="1">
    <source>
        <dbReference type="EMBL" id="PJE27817.1"/>
    </source>
</evidence>
<protein>
    <submittedName>
        <fullName evidence="1">DUF1365 domain-containing protein</fullName>
    </submittedName>
</protein>
<dbReference type="InterPro" id="IPR010775">
    <property type="entry name" value="DUF1365"/>
</dbReference>
<name>A0A285HM23_9RHOB</name>
<accession>A0A285HM23</accession>
<dbReference type="PANTHER" id="PTHR33973:SF4">
    <property type="entry name" value="OS07G0153300 PROTEIN"/>
    <property type="match status" value="1"/>
</dbReference>
<dbReference type="Proteomes" id="UP000231655">
    <property type="component" value="Unassembled WGS sequence"/>
</dbReference>
<dbReference type="RefSeq" id="WP_097144024.1">
    <property type="nucleotide sequence ID" value="NZ_OBEA01000001.1"/>
</dbReference>
<keyword evidence="4" id="KW-1185">Reference proteome</keyword>
<sequence length="257" mass="28873">MTAPARAFRPDHIRGTTVHARGGTIRHSFGYGVDYVLLDLDSPERPRLLARNRAGLATIHDHQHGGPVGKGEGAAWARRALARQGLAPERYDRLLLLTQPGFFGARFNPVSFWLAYRGEELRAVIAEVTNTFGDRHSYLCAHPDFAPIRPEDRLDAAKVFHVSPFREIDGAYSFNFHIAEERIAIRIRHVQTGGEALYATLTGPRRPLTNRRLLGAALRRPFGGVRVLALIYWQALRLRLKGARYHIRPAPPPEEIS</sequence>
<dbReference type="OrthoDB" id="9778801at2"/>
<dbReference type="Pfam" id="PF07103">
    <property type="entry name" value="DUF1365"/>
    <property type="match status" value="1"/>
</dbReference>